<dbReference type="Pfam" id="PF00078">
    <property type="entry name" value="RVT_1"/>
    <property type="match status" value="1"/>
</dbReference>
<dbReference type="PROSITE" id="PS50994">
    <property type="entry name" value="INTEGRASE"/>
    <property type="match status" value="1"/>
</dbReference>
<comment type="caution">
    <text evidence="3">The sequence shown here is derived from an EMBL/GenBank/DDBJ whole genome shotgun (WGS) entry which is preliminary data.</text>
</comment>
<dbReference type="FunFam" id="3.30.420.10:FF:000063">
    <property type="entry name" value="Retrovirus-related Pol polyprotein from transposon 297-like Protein"/>
    <property type="match status" value="1"/>
</dbReference>
<dbReference type="Gene3D" id="3.30.420.10">
    <property type="entry name" value="Ribonuclease H-like superfamily/Ribonuclease H"/>
    <property type="match status" value="1"/>
</dbReference>
<dbReference type="SUPFAM" id="SSF56672">
    <property type="entry name" value="DNA/RNA polymerases"/>
    <property type="match status" value="1"/>
</dbReference>
<dbReference type="GO" id="GO:0042575">
    <property type="term" value="C:DNA polymerase complex"/>
    <property type="evidence" value="ECO:0007669"/>
    <property type="project" value="UniProtKB-ARBA"/>
</dbReference>
<dbReference type="GO" id="GO:0071897">
    <property type="term" value="P:DNA biosynthetic process"/>
    <property type="evidence" value="ECO:0007669"/>
    <property type="project" value="UniProtKB-ARBA"/>
</dbReference>
<accession>A0AAQ4E3V0</accession>
<feature type="domain" description="Reverse transcriptase" evidence="1">
    <location>
        <begin position="1"/>
        <end position="66"/>
    </location>
</feature>
<dbReference type="Pfam" id="PF00665">
    <property type="entry name" value="rve"/>
    <property type="match status" value="1"/>
</dbReference>
<dbReference type="PANTHER" id="PTHR37984:SF12">
    <property type="entry name" value="RIBONUCLEASE H"/>
    <property type="match status" value="1"/>
</dbReference>
<dbReference type="InterPro" id="IPR000477">
    <property type="entry name" value="RT_dom"/>
</dbReference>
<dbReference type="GO" id="GO:0015074">
    <property type="term" value="P:DNA integration"/>
    <property type="evidence" value="ECO:0007669"/>
    <property type="project" value="InterPro"/>
</dbReference>
<dbReference type="PANTHER" id="PTHR37984">
    <property type="entry name" value="PROTEIN CBG26694"/>
    <property type="match status" value="1"/>
</dbReference>
<feature type="domain" description="Integrase catalytic" evidence="2">
    <location>
        <begin position="81"/>
        <end position="249"/>
    </location>
</feature>
<evidence type="ECO:0000313" key="3">
    <source>
        <dbReference type="EMBL" id="KAK8769379.1"/>
    </source>
</evidence>
<dbReference type="InterPro" id="IPR043502">
    <property type="entry name" value="DNA/RNA_pol_sf"/>
</dbReference>
<keyword evidence="4" id="KW-1185">Reference proteome</keyword>
<dbReference type="InterPro" id="IPR036397">
    <property type="entry name" value="RNaseH_sf"/>
</dbReference>
<organism evidence="3 4">
    <name type="scientific">Amblyomma americanum</name>
    <name type="common">Lone star tick</name>
    <dbReference type="NCBI Taxonomy" id="6943"/>
    <lineage>
        <taxon>Eukaryota</taxon>
        <taxon>Metazoa</taxon>
        <taxon>Ecdysozoa</taxon>
        <taxon>Arthropoda</taxon>
        <taxon>Chelicerata</taxon>
        <taxon>Arachnida</taxon>
        <taxon>Acari</taxon>
        <taxon>Parasitiformes</taxon>
        <taxon>Ixodida</taxon>
        <taxon>Ixodoidea</taxon>
        <taxon>Ixodidae</taxon>
        <taxon>Amblyomminae</taxon>
        <taxon>Amblyomma</taxon>
    </lineage>
</organism>
<dbReference type="SUPFAM" id="SSF53098">
    <property type="entry name" value="Ribonuclease H-like"/>
    <property type="match status" value="1"/>
</dbReference>
<evidence type="ECO:0000259" key="1">
    <source>
        <dbReference type="PROSITE" id="PS50878"/>
    </source>
</evidence>
<evidence type="ECO:0008006" key="5">
    <source>
        <dbReference type="Google" id="ProtNLM"/>
    </source>
</evidence>
<reference evidence="3 4" key="1">
    <citation type="journal article" date="2023" name="Arcadia Sci">
        <title>De novo assembly of a long-read Amblyomma americanum tick genome.</title>
        <authorList>
            <person name="Chou S."/>
            <person name="Poskanzer K.E."/>
            <person name="Rollins M."/>
            <person name="Thuy-Boun P.S."/>
        </authorList>
    </citation>
    <scope>NUCLEOTIDE SEQUENCE [LARGE SCALE GENOMIC DNA]</scope>
    <source>
        <strain evidence="3">F_SG_1</strain>
        <tissue evidence="3">Salivary glands</tissue>
    </source>
</reference>
<dbReference type="Gene3D" id="3.30.70.270">
    <property type="match status" value="1"/>
</dbReference>
<dbReference type="EMBL" id="JARKHS020022688">
    <property type="protein sequence ID" value="KAK8769379.1"/>
    <property type="molecule type" value="Genomic_DNA"/>
</dbReference>
<name>A0AAQ4E3V0_AMBAM</name>
<evidence type="ECO:0000259" key="2">
    <source>
        <dbReference type="PROSITE" id="PS50994"/>
    </source>
</evidence>
<protein>
    <recommendedName>
        <fullName evidence="5">Integrase catalytic domain-containing protein</fullName>
    </recommendedName>
</protein>
<dbReference type="Proteomes" id="UP001321473">
    <property type="component" value="Unassembled WGS sequence"/>
</dbReference>
<dbReference type="InterPro" id="IPR043128">
    <property type="entry name" value="Rev_trsase/Diguanyl_cyclase"/>
</dbReference>
<sequence>MMETTLAGIPGVSVYLDDIIFRGKDTTEHAQRLDKVLSRVSEKGLRLRQAKCRFGIDSVGFLGHKIDAKGIHTTEEKVRAILQAPWQTAHADFAGPVEGRMLLIVVDAYSKWLEVRHMRNIQSPTVVEELRNLFATFGIPERLVTDNGPSFVSAEMEDFLKKNGIAHITSAPYHPATNGQAERMVFETKQALAKDQSGALSCRLARFLLKQHTIVSATTGRTPTALMFGRELSTALTRIQPRPAETATSEHSVTNSPRGVAVGQKIFFRNFTGSPVWIEGTVLERLGHRSWLIKSGTETVRRHLDHIKPGAEFHPTQDRSNEPTTKQLTWYCAGSVSNRATSGNCACARPAYSPT</sequence>
<evidence type="ECO:0000313" key="4">
    <source>
        <dbReference type="Proteomes" id="UP001321473"/>
    </source>
</evidence>
<dbReference type="InterPro" id="IPR050951">
    <property type="entry name" value="Retrovirus_Pol_polyprotein"/>
</dbReference>
<dbReference type="GO" id="GO:0003676">
    <property type="term" value="F:nucleic acid binding"/>
    <property type="evidence" value="ECO:0007669"/>
    <property type="project" value="InterPro"/>
</dbReference>
<dbReference type="AlphaFoldDB" id="A0AAQ4E3V0"/>
<gene>
    <name evidence="3" type="ORF">V5799_014158</name>
</gene>
<dbReference type="PROSITE" id="PS50878">
    <property type="entry name" value="RT_POL"/>
    <property type="match status" value="1"/>
</dbReference>
<dbReference type="InterPro" id="IPR012337">
    <property type="entry name" value="RNaseH-like_sf"/>
</dbReference>
<dbReference type="InterPro" id="IPR001584">
    <property type="entry name" value="Integrase_cat-core"/>
</dbReference>
<proteinExistence type="predicted"/>